<dbReference type="Proteomes" id="UP001056708">
    <property type="component" value="Chromosome"/>
</dbReference>
<dbReference type="RefSeq" id="WP_252660978.1">
    <property type="nucleotide sequence ID" value="NZ_CP098611.1"/>
</dbReference>
<protein>
    <recommendedName>
        <fullName evidence="3">DUF937 domain-containing protein</fullName>
    </recommendedName>
</protein>
<evidence type="ECO:0008006" key="3">
    <source>
        <dbReference type="Google" id="ProtNLM"/>
    </source>
</evidence>
<keyword evidence="2" id="KW-1185">Reference proteome</keyword>
<proteinExistence type="predicted"/>
<organism evidence="1 2">
    <name type="scientific">Phormidium yuhuli AB48</name>
    <dbReference type="NCBI Taxonomy" id="2940671"/>
    <lineage>
        <taxon>Bacteria</taxon>
        <taxon>Bacillati</taxon>
        <taxon>Cyanobacteriota</taxon>
        <taxon>Cyanophyceae</taxon>
        <taxon>Oscillatoriophycideae</taxon>
        <taxon>Oscillatoriales</taxon>
        <taxon>Oscillatoriaceae</taxon>
        <taxon>Phormidium</taxon>
        <taxon>Phormidium yuhuli</taxon>
    </lineage>
</organism>
<dbReference type="EMBL" id="CP098611">
    <property type="protein sequence ID" value="USR89793.1"/>
    <property type="molecule type" value="Genomic_DNA"/>
</dbReference>
<sequence>MSIFEKISSAFNDPNLQANVGQVTSIVSTLQQSGSSQGLNANTSQVLLSLVGKQVQSSLKSKCDKEGTGTVQTLIEQFGGNNPNLQAVQALLSPQQQQEVVSEASQKTGVNASQIQALLPVLVPLVLNLLKSGNSCKDAKSGTNPVLMDFLSGDGGMNVSNAISLASQFLNR</sequence>
<evidence type="ECO:0000313" key="1">
    <source>
        <dbReference type="EMBL" id="USR89793.1"/>
    </source>
</evidence>
<reference evidence="1" key="1">
    <citation type="submission" date="2022-06" db="EMBL/GenBank/DDBJ databases">
        <title>Genome sequence of Phormidium yuhuli AB48 isolated from an industrial photobioreactor environment.</title>
        <authorList>
            <person name="Qiu Y."/>
            <person name="Noonan A.J.C."/>
            <person name="Dofher K."/>
            <person name="Koch M."/>
            <person name="Kieft B."/>
            <person name="Lin X."/>
            <person name="Ziels R.M."/>
            <person name="Hallam S.J."/>
        </authorList>
    </citation>
    <scope>NUCLEOTIDE SEQUENCE</scope>
    <source>
        <strain evidence="1">AB48</strain>
    </source>
</reference>
<name>A0ABY5ANQ4_9CYAN</name>
<accession>A0ABY5ANQ4</accession>
<evidence type="ECO:0000313" key="2">
    <source>
        <dbReference type="Proteomes" id="UP001056708"/>
    </source>
</evidence>
<gene>
    <name evidence="1" type="ORF">NEA10_13070</name>
</gene>